<dbReference type="EMBL" id="FOSX01000006">
    <property type="protein sequence ID" value="SFK45967.1"/>
    <property type="molecule type" value="Genomic_DNA"/>
</dbReference>
<evidence type="ECO:0000313" key="1">
    <source>
        <dbReference type="EMBL" id="SFK45967.1"/>
    </source>
</evidence>
<gene>
    <name evidence="1" type="ORF">SAMN04244574_00696</name>
</gene>
<dbReference type="AlphaFoldDB" id="A0A1I3ZPP0"/>
<reference evidence="1 2" key="1">
    <citation type="submission" date="2016-10" db="EMBL/GenBank/DDBJ databases">
        <authorList>
            <person name="de Groot N.N."/>
        </authorList>
    </citation>
    <scope>NUCLEOTIDE SEQUENCE [LARGE SCALE GENOMIC DNA]</scope>
    <source>
        <strain evidence="1 2">DSM 381</strain>
    </source>
</reference>
<organism evidence="1 2">
    <name type="scientific">Azotobacter beijerinckii</name>
    <dbReference type="NCBI Taxonomy" id="170623"/>
    <lineage>
        <taxon>Bacteria</taxon>
        <taxon>Pseudomonadati</taxon>
        <taxon>Pseudomonadota</taxon>
        <taxon>Gammaproteobacteria</taxon>
        <taxon>Pseudomonadales</taxon>
        <taxon>Pseudomonadaceae</taxon>
        <taxon>Azotobacter</taxon>
    </lineage>
</organism>
<dbReference type="Proteomes" id="UP000199579">
    <property type="component" value="Unassembled WGS sequence"/>
</dbReference>
<sequence length="100" mass="11127">MTCTIFYSTEMPNEQAKVTGGIPTKPMRWAVDYVVKTPDGRTVVQGEKTIQRATFEELRAVMNHTIGEIGDEVGNEATFVSWRATAHGGKKKNRKGGKRK</sequence>
<name>A0A1I3ZPP0_9GAMM</name>
<accession>A0A1I3ZPP0</accession>
<proteinExistence type="predicted"/>
<protein>
    <submittedName>
        <fullName evidence="1">Uncharacterized protein</fullName>
    </submittedName>
</protein>
<evidence type="ECO:0000313" key="2">
    <source>
        <dbReference type="Proteomes" id="UP000199579"/>
    </source>
</evidence>
<dbReference type="RefSeq" id="WP_090935895.1">
    <property type="nucleotide sequence ID" value="NZ_FOSX01000006.1"/>
</dbReference>